<dbReference type="RefSeq" id="XP_070881864.1">
    <property type="nucleotide sequence ID" value="XM_071034703.1"/>
</dbReference>
<comment type="catalytic activity">
    <reaction evidence="7">
        <text>2 [3Fe-4S](0)-[protein] + 2 Fe(2+)-[Dph3] + NADH = 2 [4Fe-4S](1+)-[protein] + 2 [Dph3] + NAD(+) + H(+)</text>
        <dbReference type="Rhea" id="RHEA:71239"/>
        <dbReference type="Rhea" id="RHEA-COMP:17997"/>
        <dbReference type="Rhea" id="RHEA-COMP:17998"/>
        <dbReference type="Rhea" id="RHEA-COMP:18001"/>
        <dbReference type="Rhea" id="RHEA-COMP:18002"/>
        <dbReference type="ChEBI" id="CHEBI:15378"/>
        <dbReference type="ChEBI" id="CHEBI:29033"/>
        <dbReference type="ChEBI" id="CHEBI:33723"/>
        <dbReference type="ChEBI" id="CHEBI:47402"/>
        <dbReference type="ChEBI" id="CHEBI:57540"/>
        <dbReference type="ChEBI" id="CHEBI:57945"/>
        <dbReference type="ChEBI" id="CHEBI:83228"/>
    </reaction>
</comment>
<name>A0ABR4LEC2_9EURO</name>
<feature type="domain" description="DPH-type MB" evidence="8">
    <location>
        <begin position="341"/>
        <end position="397"/>
    </location>
</feature>
<keyword evidence="10" id="KW-1185">Reference proteome</keyword>
<reference evidence="9 10" key="1">
    <citation type="submission" date="2024-07" db="EMBL/GenBank/DDBJ databases">
        <title>Section-level genome sequencing and comparative genomics of Aspergillus sections Usti and Cavernicolus.</title>
        <authorList>
            <consortium name="Lawrence Berkeley National Laboratory"/>
            <person name="Nybo J.L."/>
            <person name="Vesth T.C."/>
            <person name="Theobald S."/>
            <person name="Frisvad J.C."/>
            <person name="Larsen T.O."/>
            <person name="Kjaerboelling I."/>
            <person name="Rothschild-Mancinelli K."/>
            <person name="Lyhne E.K."/>
            <person name="Kogle M.E."/>
            <person name="Barry K."/>
            <person name="Clum A."/>
            <person name="Na H."/>
            <person name="Ledsgaard L."/>
            <person name="Lin J."/>
            <person name="Lipzen A."/>
            <person name="Kuo A."/>
            <person name="Riley R."/>
            <person name="Mondo S."/>
            <person name="Labutti K."/>
            <person name="Haridas S."/>
            <person name="Pangalinan J."/>
            <person name="Salamov A.A."/>
            <person name="Simmons B.A."/>
            <person name="Magnuson J.K."/>
            <person name="Chen J."/>
            <person name="Drula E."/>
            <person name="Henrissat B."/>
            <person name="Wiebenga A."/>
            <person name="Lubbers R.J."/>
            <person name="Gomes A.C."/>
            <person name="Macurrencykelacurrency M.R."/>
            <person name="Stajich J."/>
            <person name="Grigoriev I.V."/>
            <person name="Mortensen U.H."/>
            <person name="De Vries R.P."/>
            <person name="Baker S.E."/>
            <person name="Andersen M.R."/>
        </authorList>
    </citation>
    <scope>NUCLEOTIDE SEQUENCE [LARGE SCALE GENOMIC DNA]</scope>
    <source>
        <strain evidence="9 10">CBS 449.75</strain>
    </source>
</reference>
<dbReference type="Pfam" id="PF05207">
    <property type="entry name" value="Zn_ribbon_CSL"/>
    <property type="match status" value="1"/>
</dbReference>
<dbReference type="EMBL" id="JBFXLQ010000060">
    <property type="protein sequence ID" value="KAL2862885.1"/>
    <property type="molecule type" value="Genomic_DNA"/>
</dbReference>
<organism evidence="9 10">
    <name type="scientific">Aspergillus lucknowensis</name>
    <dbReference type="NCBI Taxonomy" id="176173"/>
    <lineage>
        <taxon>Eukaryota</taxon>
        <taxon>Fungi</taxon>
        <taxon>Dikarya</taxon>
        <taxon>Ascomycota</taxon>
        <taxon>Pezizomycotina</taxon>
        <taxon>Eurotiomycetes</taxon>
        <taxon>Eurotiomycetidae</taxon>
        <taxon>Eurotiales</taxon>
        <taxon>Aspergillaceae</taxon>
        <taxon>Aspergillus</taxon>
        <taxon>Aspergillus subgen. Nidulantes</taxon>
    </lineage>
</organism>
<comment type="catalytic activity">
    <reaction evidence="5">
        <text>[3Fe-4S](1+)-[protein] + Fe(2+)-[Dph3] = [3Fe-4S](0)-[protein] + Fe(3+)-[Dph3]</text>
        <dbReference type="Rhea" id="RHEA:71235"/>
        <dbReference type="Rhea" id="RHEA-COMP:17996"/>
        <dbReference type="Rhea" id="RHEA-COMP:17997"/>
        <dbReference type="Rhea" id="RHEA-COMP:18002"/>
        <dbReference type="Rhea" id="RHEA-COMP:18003"/>
        <dbReference type="ChEBI" id="CHEBI:29033"/>
        <dbReference type="ChEBI" id="CHEBI:29034"/>
        <dbReference type="ChEBI" id="CHEBI:33751"/>
        <dbReference type="ChEBI" id="CHEBI:47402"/>
        <dbReference type="ChEBI" id="CHEBI:83228"/>
    </reaction>
</comment>
<dbReference type="InterPro" id="IPR036671">
    <property type="entry name" value="DPH_MB_sf"/>
</dbReference>
<comment type="pathway">
    <text evidence="1">Protein modification; peptidyl-diphthamide biosynthesis.</text>
</comment>
<protein>
    <recommendedName>
        <fullName evidence="6">Diphthamide biosynthesis protein 3</fullName>
    </recommendedName>
</protein>
<keyword evidence="3" id="KW-0408">Iron</keyword>
<evidence type="ECO:0000256" key="2">
    <source>
        <dbReference type="ARBA" id="ARBA00022723"/>
    </source>
</evidence>
<dbReference type="Gene3D" id="3.10.660.10">
    <property type="entry name" value="DPH Zinc finger"/>
    <property type="match status" value="1"/>
</dbReference>
<dbReference type="SUPFAM" id="SSF144217">
    <property type="entry name" value="CSL zinc finger"/>
    <property type="match status" value="1"/>
</dbReference>
<dbReference type="InterPro" id="IPR007872">
    <property type="entry name" value="DPH_MB_dom"/>
</dbReference>
<dbReference type="GeneID" id="98149775"/>
<evidence type="ECO:0000256" key="5">
    <source>
        <dbReference type="ARBA" id="ARBA00036267"/>
    </source>
</evidence>
<evidence type="ECO:0000313" key="10">
    <source>
        <dbReference type="Proteomes" id="UP001610432"/>
    </source>
</evidence>
<dbReference type="PROSITE" id="PS51074">
    <property type="entry name" value="DPH_MB"/>
    <property type="match status" value="1"/>
</dbReference>
<gene>
    <name evidence="9" type="ORF">BJX67DRAFT_391036</name>
</gene>
<evidence type="ECO:0000256" key="3">
    <source>
        <dbReference type="ARBA" id="ARBA00023004"/>
    </source>
</evidence>
<evidence type="ECO:0000256" key="1">
    <source>
        <dbReference type="ARBA" id="ARBA00005156"/>
    </source>
</evidence>
<evidence type="ECO:0000256" key="4">
    <source>
        <dbReference type="ARBA" id="ARBA00024032"/>
    </source>
</evidence>
<evidence type="ECO:0000256" key="6">
    <source>
        <dbReference type="ARBA" id="ARBA00041070"/>
    </source>
</evidence>
<evidence type="ECO:0000256" key="7">
    <source>
        <dbReference type="ARBA" id="ARBA00048125"/>
    </source>
</evidence>
<dbReference type="PANTHER" id="PTHR21454">
    <property type="entry name" value="DPH3 HOMOLOG-RELATED"/>
    <property type="match status" value="1"/>
</dbReference>
<dbReference type="Proteomes" id="UP001610432">
    <property type="component" value="Unassembled WGS sequence"/>
</dbReference>
<dbReference type="InterPro" id="IPR044248">
    <property type="entry name" value="DPH3/4-like"/>
</dbReference>
<accession>A0ABR4LEC2</accession>
<comment type="similarity">
    <text evidence="4">Belongs to the DPH3 family.</text>
</comment>
<dbReference type="PANTHER" id="PTHR21454:SF31">
    <property type="entry name" value="DIPHTHAMIDE BIOSYNTHESIS PROTEIN 3"/>
    <property type="match status" value="1"/>
</dbReference>
<keyword evidence="2" id="KW-0479">Metal-binding</keyword>
<proteinExistence type="inferred from homology"/>
<sequence>MIPPCDPTVLANNPQFKRLYQHLTSTLLNPDGSTRAIDAQPSRKKVIDELRSCQLRNAKTQIKKHTIQQLAFDPGNDLPDDSRESLAIVSLYLESSPHNLHLLNDGGRVRDEHRLLASDMDKFYENLPILMPAFTRVLSSAVYDIRALVNVADSTRRLGVRTKSAQHTLLSPQLSARVRNLRHMQFSELPAARTQMATTAAEVLAMRTAVLERTITSLELVKHGSLARATKAKADHLYTVAGGVMEKLKLRRLDILATIHTAEVNAALSRYHRHLRDTRVGLEERQGRALEELEAYAEVDSTRSRGPAKSGPIAEIARRYGALIKEIEDTQGKMADDTLSIYDEIEIEDMTYDPNQQIYHYPCPCGDRFEIAIDDLRDGEEIAVCPSCSLMIRVIFDVSDLPEDNNQQASIVSVRA</sequence>
<evidence type="ECO:0000259" key="8">
    <source>
        <dbReference type="PROSITE" id="PS51074"/>
    </source>
</evidence>
<comment type="caution">
    <text evidence="9">The sequence shown here is derived from an EMBL/GenBank/DDBJ whole genome shotgun (WGS) entry which is preliminary data.</text>
</comment>
<evidence type="ECO:0000313" key="9">
    <source>
        <dbReference type="EMBL" id="KAL2862885.1"/>
    </source>
</evidence>